<dbReference type="OMA" id="WMTQVSS"/>
<dbReference type="Proteomes" id="UP000241394">
    <property type="component" value="Chromosome LG12"/>
</dbReference>
<dbReference type="PANTHER" id="PTHR45085">
    <property type="entry name" value="F21J9.14"/>
    <property type="match status" value="1"/>
</dbReference>
<dbReference type="InterPro" id="IPR029063">
    <property type="entry name" value="SAM-dependent_MTases_sf"/>
</dbReference>
<dbReference type="PANTHER" id="PTHR45085:SF3">
    <property type="entry name" value="S-ADENOSYL-L-METHIONINE-DEPENDENT METHYLTRANSFERASES SUPERFAMILY PROTEIN"/>
    <property type="match status" value="1"/>
</dbReference>
<comment type="caution">
    <text evidence="3">The sequence shown here is derived from an EMBL/GenBank/DDBJ whole genome shotgun (WGS) entry which is preliminary data.</text>
</comment>
<evidence type="ECO:0000313" key="4">
    <source>
        <dbReference type="Proteomes" id="UP000241394"/>
    </source>
</evidence>
<dbReference type="FunCoup" id="A0A2R6QW94">
    <property type="interactions" value="11"/>
</dbReference>
<keyword evidence="2" id="KW-1133">Transmembrane helix</keyword>
<keyword evidence="3" id="KW-0418">Kinase</keyword>
<gene>
    <name evidence="3" type="ORF">CEY00_Acc13520</name>
</gene>
<evidence type="ECO:0000256" key="1">
    <source>
        <dbReference type="SAM" id="MobiDB-lite"/>
    </source>
</evidence>
<feature type="compositionally biased region" description="Low complexity" evidence="1">
    <location>
        <begin position="60"/>
        <end position="78"/>
    </location>
</feature>
<evidence type="ECO:0000313" key="3">
    <source>
        <dbReference type="EMBL" id="PSS16021.1"/>
    </source>
</evidence>
<feature type="region of interest" description="Disordered" evidence="1">
    <location>
        <begin position="37"/>
        <end position="78"/>
    </location>
</feature>
<dbReference type="InParanoid" id="A0A2R6QW94"/>
<keyword evidence="2" id="KW-0472">Membrane</keyword>
<dbReference type="OrthoDB" id="682522at2759"/>
<organism evidence="3 4">
    <name type="scientific">Actinidia chinensis var. chinensis</name>
    <name type="common">Chinese soft-hair kiwi</name>
    <dbReference type="NCBI Taxonomy" id="1590841"/>
    <lineage>
        <taxon>Eukaryota</taxon>
        <taxon>Viridiplantae</taxon>
        <taxon>Streptophyta</taxon>
        <taxon>Embryophyta</taxon>
        <taxon>Tracheophyta</taxon>
        <taxon>Spermatophyta</taxon>
        <taxon>Magnoliopsida</taxon>
        <taxon>eudicotyledons</taxon>
        <taxon>Gunneridae</taxon>
        <taxon>Pentapetalae</taxon>
        <taxon>asterids</taxon>
        <taxon>Ericales</taxon>
        <taxon>Actinidiaceae</taxon>
        <taxon>Actinidia</taxon>
    </lineage>
</organism>
<proteinExistence type="predicted"/>
<dbReference type="EMBL" id="NKQK01000012">
    <property type="protein sequence ID" value="PSS16021.1"/>
    <property type="molecule type" value="Genomic_DNA"/>
</dbReference>
<dbReference type="GO" id="GO:0016301">
    <property type="term" value="F:kinase activity"/>
    <property type="evidence" value="ECO:0007669"/>
    <property type="project" value="UniProtKB-KW"/>
</dbReference>
<protein>
    <submittedName>
        <fullName evidence="3">Sensor histidine kinase HK</fullName>
    </submittedName>
</protein>
<evidence type="ECO:0000256" key="2">
    <source>
        <dbReference type="SAM" id="Phobius"/>
    </source>
</evidence>
<dbReference type="SUPFAM" id="SSF53335">
    <property type="entry name" value="S-adenosyl-L-methionine-dependent methyltransferases"/>
    <property type="match status" value="1"/>
</dbReference>
<reference evidence="4" key="2">
    <citation type="journal article" date="2018" name="BMC Genomics">
        <title>A manually annotated Actinidia chinensis var. chinensis (kiwifruit) genome highlights the challenges associated with draft genomes and gene prediction in plants.</title>
        <authorList>
            <person name="Pilkington S.M."/>
            <person name="Crowhurst R."/>
            <person name="Hilario E."/>
            <person name="Nardozza S."/>
            <person name="Fraser L."/>
            <person name="Peng Y."/>
            <person name="Gunaseelan K."/>
            <person name="Simpson R."/>
            <person name="Tahir J."/>
            <person name="Deroles S.C."/>
            <person name="Templeton K."/>
            <person name="Luo Z."/>
            <person name="Davy M."/>
            <person name="Cheng C."/>
            <person name="McNeilage M."/>
            <person name="Scaglione D."/>
            <person name="Liu Y."/>
            <person name="Zhang Q."/>
            <person name="Datson P."/>
            <person name="De Silva N."/>
            <person name="Gardiner S.E."/>
            <person name="Bassett H."/>
            <person name="Chagne D."/>
            <person name="McCallum J."/>
            <person name="Dzierzon H."/>
            <person name="Deng C."/>
            <person name="Wang Y.Y."/>
            <person name="Barron L."/>
            <person name="Manako K."/>
            <person name="Bowen J."/>
            <person name="Foster T.M."/>
            <person name="Erridge Z.A."/>
            <person name="Tiffin H."/>
            <person name="Waite C.N."/>
            <person name="Davies K.M."/>
            <person name="Grierson E.P."/>
            <person name="Laing W.A."/>
            <person name="Kirk R."/>
            <person name="Chen X."/>
            <person name="Wood M."/>
            <person name="Montefiori M."/>
            <person name="Brummell D.A."/>
            <person name="Schwinn K.E."/>
            <person name="Catanach A."/>
            <person name="Fullerton C."/>
            <person name="Li D."/>
            <person name="Meiyalaghan S."/>
            <person name="Nieuwenhuizen N."/>
            <person name="Read N."/>
            <person name="Prakash R."/>
            <person name="Hunter D."/>
            <person name="Zhang H."/>
            <person name="McKenzie M."/>
            <person name="Knabel M."/>
            <person name="Harris A."/>
            <person name="Allan A.C."/>
            <person name="Gleave A."/>
            <person name="Chen A."/>
            <person name="Janssen B.J."/>
            <person name="Plunkett B."/>
            <person name="Ampomah-Dwamena C."/>
            <person name="Voogd C."/>
            <person name="Leif D."/>
            <person name="Lafferty D."/>
            <person name="Souleyre E.J.F."/>
            <person name="Varkonyi-Gasic E."/>
            <person name="Gambi F."/>
            <person name="Hanley J."/>
            <person name="Yao J.L."/>
            <person name="Cheung J."/>
            <person name="David K.M."/>
            <person name="Warren B."/>
            <person name="Marsh K."/>
            <person name="Snowden K.C."/>
            <person name="Lin-Wang K."/>
            <person name="Brian L."/>
            <person name="Martinez-Sanchez M."/>
            <person name="Wang M."/>
            <person name="Ileperuma N."/>
            <person name="Macnee N."/>
            <person name="Campin R."/>
            <person name="McAtee P."/>
            <person name="Drummond R.S.M."/>
            <person name="Espley R.V."/>
            <person name="Ireland H.S."/>
            <person name="Wu R."/>
            <person name="Atkinson R.G."/>
            <person name="Karunairetnam S."/>
            <person name="Bulley S."/>
            <person name="Chunkath S."/>
            <person name="Hanley Z."/>
            <person name="Storey R."/>
            <person name="Thrimawithana A.H."/>
            <person name="Thomson S."/>
            <person name="David C."/>
            <person name="Testolin R."/>
            <person name="Huang H."/>
            <person name="Hellens R.P."/>
            <person name="Schaffer R.J."/>
        </authorList>
    </citation>
    <scope>NUCLEOTIDE SEQUENCE [LARGE SCALE GENOMIC DNA]</scope>
    <source>
        <strain evidence="4">cv. Red5</strain>
    </source>
</reference>
<keyword evidence="4" id="KW-1185">Reference proteome</keyword>
<sequence length="195" mass="20901">MESHIQILPNSLSFASITIATVTLLFLFLQTPENCIPKTSNPKPTTNSQNPPAISRIALSTPSTRRTRSSGPPRTGSTRVLCVSAGAGHEVMAMKQIGLKDVSGVELVDSPPLVSCADPHNLPFFDGVFDLGFSAQFDRALFPWRYAAEMERTVRAGGACVVAVEACGDAEVREVASLFRKSRFVMADSVTLTGT</sequence>
<reference evidence="3 4" key="1">
    <citation type="submission" date="2017-07" db="EMBL/GenBank/DDBJ databases">
        <title>An improved, manually edited Actinidia chinensis var. chinensis (kiwifruit) genome highlights the challenges associated with draft genomes and gene prediction in plants.</title>
        <authorList>
            <person name="Pilkington S."/>
            <person name="Crowhurst R."/>
            <person name="Hilario E."/>
            <person name="Nardozza S."/>
            <person name="Fraser L."/>
            <person name="Peng Y."/>
            <person name="Gunaseelan K."/>
            <person name="Simpson R."/>
            <person name="Tahir J."/>
            <person name="Deroles S."/>
            <person name="Templeton K."/>
            <person name="Luo Z."/>
            <person name="Davy M."/>
            <person name="Cheng C."/>
            <person name="Mcneilage M."/>
            <person name="Scaglione D."/>
            <person name="Liu Y."/>
            <person name="Zhang Q."/>
            <person name="Datson P."/>
            <person name="De Silva N."/>
            <person name="Gardiner S."/>
            <person name="Bassett H."/>
            <person name="Chagne D."/>
            <person name="Mccallum J."/>
            <person name="Dzierzon H."/>
            <person name="Deng C."/>
            <person name="Wang Y.-Y."/>
            <person name="Barron N."/>
            <person name="Manako K."/>
            <person name="Bowen J."/>
            <person name="Foster T."/>
            <person name="Erridge Z."/>
            <person name="Tiffin H."/>
            <person name="Waite C."/>
            <person name="Davies K."/>
            <person name="Grierson E."/>
            <person name="Laing W."/>
            <person name="Kirk R."/>
            <person name="Chen X."/>
            <person name="Wood M."/>
            <person name="Montefiori M."/>
            <person name="Brummell D."/>
            <person name="Schwinn K."/>
            <person name="Catanach A."/>
            <person name="Fullerton C."/>
            <person name="Li D."/>
            <person name="Meiyalaghan S."/>
            <person name="Nieuwenhuizen N."/>
            <person name="Read N."/>
            <person name="Prakash R."/>
            <person name="Hunter D."/>
            <person name="Zhang H."/>
            <person name="Mckenzie M."/>
            <person name="Knabel M."/>
            <person name="Harris A."/>
            <person name="Allan A."/>
            <person name="Chen A."/>
            <person name="Janssen B."/>
            <person name="Plunkett B."/>
            <person name="Dwamena C."/>
            <person name="Voogd C."/>
            <person name="Leif D."/>
            <person name="Lafferty D."/>
            <person name="Souleyre E."/>
            <person name="Varkonyi-Gasic E."/>
            <person name="Gambi F."/>
            <person name="Hanley J."/>
            <person name="Yao J.-L."/>
            <person name="Cheung J."/>
            <person name="David K."/>
            <person name="Warren B."/>
            <person name="Marsh K."/>
            <person name="Snowden K."/>
            <person name="Lin-Wang K."/>
            <person name="Brian L."/>
            <person name="Martinez-Sanchez M."/>
            <person name="Wang M."/>
            <person name="Ileperuma N."/>
            <person name="Macnee N."/>
            <person name="Campin R."/>
            <person name="Mcatee P."/>
            <person name="Drummond R."/>
            <person name="Espley R."/>
            <person name="Ireland H."/>
            <person name="Wu R."/>
            <person name="Atkinson R."/>
            <person name="Karunairetnam S."/>
            <person name="Bulley S."/>
            <person name="Chunkath S."/>
            <person name="Hanley Z."/>
            <person name="Storey R."/>
            <person name="Thrimawithana A."/>
            <person name="Thomson S."/>
            <person name="David C."/>
            <person name="Testolin R."/>
        </authorList>
    </citation>
    <scope>NUCLEOTIDE SEQUENCE [LARGE SCALE GENOMIC DNA]</scope>
    <source>
        <strain evidence="4">cv. Red5</strain>
        <tissue evidence="3">Young leaf</tissue>
    </source>
</reference>
<feature type="transmembrane region" description="Helical" evidence="2">
    <location>
        <begin position="12"/>
        <end position="29"/>
    </location>
</feature>
<keyword evidence="3" id="KW-0808">Transferase</keyword>
<accession>A0A2R6QW94</accession>
<dbReference type="AlphaFoldDB" id="A0A2R6QW94"/>
<keyword evidence="2" id="KW-0812">Transmembrane</keyword>
<feature type="compositionally biased region" description="Polar residues" evidence="1">
    <location>
        <begin position="37"/>
        <end position="52"/>
    </location>
</feature>
<dbReference type="Gramene" id="PSS16021">
    <property type="protein sequence ID" value="PSS16021"/>
    <property type="gene ID" value="CEY00_Acc13520"/>
</dbReference>
<name>A0A2R6QW94_ACTCC</name>